<evidence type="ECO:0000313" key="3">
    <source>
        <dbReference type="Proteomes" id="UP000799437"/>
    </source>
</evidence>
<reference evidence="2" key="1">
    <citation type="journal article" date="2020" name="Stud. Mycol.">
        <title>101 Dothideomycetes genomes: a test case for predicting lifestyles and emergence of pathogens.</title>
        <authorList>
            <person name="Haridas S."/>
            <person name="Albert R."/>
            <person name="Binder M."/>
            <person name="Bloem J."/>
            <person name="Labutti K."/>
            <person name="Salamov A."/>
            <person name="Andreopoulos B."/>
            <person name="Baker S."/>
            <person name="Barry K."/>
            <person name="Bills G."/>
            <person name="Bluhm B."/>
            <person name="Cannon C."/>
            <person name="Castanera R."/>
            <person name="Culley D."/>
            <person name="Daum C."/>
            <person name="Ezra D."/>
            <person name="Gonzalez J."/>
            <person name="Henrissat B."/>
            <person name="Kuo A."/>
            <person name="Liang C."/>
            <person name="Lipzen A."/>
            <person name="Lutzoni F."/>
            <person name="Magnuson J."/>
            <person name="Mondo S."/>
            <person name="Nolan M."/>
            <person name="Ohm R."/>
            <person name="Pangilinan J."/>
            <person name="Park H.-J."/>
            <person name="Ramirez L."/>
            <person name="Alfaro M."/>
            <person name="Sun H."/>
            <person name="Tritt A."/>
            <person name="Yoshinaga Y."/>
            <person name="Zwiers L.-H."/>
            <person name="Turgeon B."/>
            <person name="Goodwin S."/>
            <person name="Spatafora J."/>
            <person name="Crous P."/>
            <person name="Grigoriev I."/>
        </authorList>
    </citation>
    <scope>NUCLEOTIDE SEQUENCE</scope>
    <source>
        <strain evidence="2">CBS 121739</strain>
    </source>
</reference>
<gene>
    <name evidence="2" type="ORF">EJ05DRAFT_499072</name>
</gene>
<sequence length="284" mass="32006">MESQTTPTTYPEPQQHQEEEEQQEEELKTLPPLFTITKQPNPSKPILLPISIRKTNFTLSVPAIHRQPTPPTFEFRIALHTDPSYVHETHIQILLQAALHNPSLQCLALDVNWHFHHDDPGRRALIERDFVRGLLGCVVGEREGPVRLRLRFDRRLWRGGEDCGDGDDGDDGEASTDGENSSYDTGTAKPCRSFFTIFLHAMLDMLDTLDTPDPQGREVLASALDTFEHGPPGVLPDVGYLEIGNFCEGRTLGCSDRLSVVWLDAEGRRLGWWRGVTMERCVVS</sequence>
<dbReference type="Proteomes" id="UP000799437">
    <property type="component" value="Unassembled WGS sequence"/>
</dbReference>
<feature type="compositionally biased region" description="Low complexity" evidence="1">
    <location>
        <begin position="1"/>
        <end position="14"/>
    </location>
</feature>
<protein>
    <submittedName>
        <fullName evidence="2">Uncharacterized protein</fullName>
    </submittedName>
</protein>
<dbReference type="GeneID" id="54487827"/>
<organism evidence="2 3">
    <name type="scientific">Pseudovirgaria hyperparasitica</name>
    <dbReference type="NCBI Taxonomy" id="470096"/>
    <lineage>
        <taxon>Eukaryota</taxon>
        <taxon>Fungi</taxon>
        <taxon>Dikarya</taxon>
        <taxon>Ascomycota</taxon>
        <taxon>Pezizomycotina</taxon>
        <taxon>Dothideomycetes</taxon>
        <taxon>Dothideomycetes incertae sedis</taxon>
        <taxon>Acrospermales</taxon>
        <taxon>Acrospermaceae</taxon>
        <taxon>Pseudovirgaria</taxon>
    </lineage>
</organism>
<dbReference type="RefSeq" id="XP_033602330.1">
    <property type="nucleotide sequence ID" value="XM_033746773.1"/>
</dbReference>
<keyword evidence="3" id="KW-1185">Reference proteome</keyword>
<feature type="region of interest" description="Disordered" evidence="1">
    <location>
        <begin position="1"/>
        <end position="29"/>
    </location>
</feature>
<feature type="region of interest" description="Disordered" evidence="1">
    <location>
        <begin position="162"/>
        <end position="185"/>
    </location>
</feature>
<name>A0A6A6WCH5_9PEZI</name>
<evidence type="ECO:0000313" key="2">
    <source>
        <dbReference type="EMBL" id="KAF2759879.1"/>
    </source>
</evidence>
<proteinExistence type="predicted"/>
<dbReference type="AlphaFoldDB" id="A0A6A6WCH5"/>
<evidence type="ECO:0000256" key="1">
    <source>
        <dbReference type="SAM" id="MobiDB-lite"/>
    </source>
</evidence>
<feature type="compositionally biased region" description="Acidic residues" evidence="1">
    <location>
        <begin position="162"/>
        <end position="176"/>
    </location>
</feature>
<dbReference type="EMBL" id="ML996569">
    <property type="protein sequence ID" value="KAF2759879.1"/>
    <property type="molecule type" value="Genomic_DNA"/>
</dbReference>
<accession>A0A6A6WCH5</accession>